<organism evidence="9 10">
    <name type="scientific">Parasphingopyxis marina</name>
    <dbReference type="NCBI Taxonomy" id="2761622"/>
    <lineage>
        <taxon>Bacteria</taxon>
        <taxon>Pseudomonadati</taxon>
        <taxon>Pseudomonadota</taxon>
        <taxon>Alphaproteobacteria</taxon>
        <taxon>Sphingomonadales</taxon>
        <taxon>Sphingomonadaceae</taxon>
        <taxon>Parasphingopyxis</taxon>
    </lineage>
</organism>
<feature type="domain" description="Peptidase M16 N-terminal" evidence="7">
    <location>
        <begin position="59"/>
        <end position="183"/>
    </location>
</feature>
<accession>A0A842HUR1</accession>
<feature type="signal peptide" evidence="6">
    <location>
        <begin position="1"/>
        <end position="21"/>
    </location>
</feature>
<dbReference type="RefSeq" id="WP_185799436.1">
    <property type="nucleotide sequence ID" value="NZ_JACJVJ010000001.1"/>
</dbReference>
<reference evidence="9 10" key="1">
    <citation type="submission" date="2020-08" db="EMBL/GenBank/DDBJ databases">
        <title>Draft genome sequence of Parasphingopyxis sp. GrpM-11.</title>
        <authorList>
            <person name="Oh J."/>
            <person name="Roh D.-H."/>
        </authorList>
    </citation>
    <scope>NUCLEOTIDE SEQUENCE [LARGE SCALE GENOMIC DNA]</scope>
    <source>
        <strain evidence="9 10">GrpM-11</strain>
    </source>
</reference>
<keyword evidence="5" id="KW-0482">Metalloprotease</keyword>
<dbReference type="EMBL" id="JACJVJ010000001">
    <property type="protein sequence ID" value="MBC2776121.1"/>
    <property type="molecule type" value="Genomic_DNA"/>
</dbReference>
<evidence type="ECO:0000259" key="7">
    <source>
        <dbReference type="Pfam" id="PF00675"/>
    </source>
</evidence>
<comment type="similarity">
    <text evidence="1">Belongs to the peptidase M16 family.</text>
</comment>
<dbReference type="InterPro" id="IPR007863">
    <property type="entry name" value="Peptidase_M16_C"/>
</dbReference>
<proteinExistence type="inferred from homology"/>
<evidence type="ECO:0000256" key="3">
    <source>
        <dbReference type="ARBA" id="ARBA00022801"/>
    </source>
</evidence>
<dbReference type="PANTHER" id="PTHR43690">
    <property type="entry name" value="NARDILYSIN"/>
    <property type="match status" value="1"/>
</dbReference>
<evidence type="ECO:0000256" key="5">
    <source>
        <dbReference type="ARBA" id="ARBA00023049"/>
    </source>
</evidence>
<evidence type="ECO:0000256" key="6">
    <source>
        <dbReference type="SAM" id="SignalP"/>
    </source>
</evidence>
<keyword evidence="6" id="KW-0732">Signal</keyword>
<sequence>MRRLISALLMPLALIAAPAIALDHHQTAPAGPQPNVTAADLVDDITIPFEEFTLDNGLRVIVHEDRKAPVVAVSIWYHVGSRNEPVGQTGFAHLFEHLMFNGSENAPGDFFEPLREIGATDYNGTTWFDRTNYFQTVPVQGLELALYLESDRMGHLLGAVTQEKLDNQRGVVQNEKRQGDNQPYGLVDYVQMDALFPEGHPYRHSTIGSMADLDAASLEDVQAWFRRHYGPNNAVLVLAGDIDAATARPLVERYFGDIPRGPETEQVDPGVPTLAERQDILMHDAVATTRLTRTWVVPGLNDPVTADLDVAASVFGGLASSRLDNILVRGEQTAVSVSASVQQFEYMSLFEIQVNVAPTADADAVSARLDELIADYITTGPTADEVNRVAMSEVSGRIAGLEQVGGFGGKATVLATGALYSNDPAFYRTQLERIGAATPESAVAAMQRWLTRPVLAMRIEPGERGAYEESSSVSAGERTGTRRHPAYYLQPGEEAAVSAASGDDLGTRSVPRPPVGTIDDLDFPEVERATLSNGVTIRFVRRSAVPTILTMLSFDAGNSADRADRLGTQTLMLGLMDEGTTSLNSTEIAEAEERLGAALGSGASVDRTTFSIFALAPNYGPSLDLLADVVRNPAFAPDEIERLRASRLAAIAAERTSPPGLASLNLWPRLFGEAHPYGRPTSGLGTPDTVTAITRDDLVDFHRRWIRPEKLSIMVVGDSTLDEVVAMLEPRFGDWTGEGEPGAKSLDVAIPEVEPRIILVNRPDSPQSVIYAGQVLDIDGTDELLPLLTVNEALGGSFLSRINMELREVRGWSYGVRGSLNRFRGPVSYTIYAPVQADRTGDSIVALREQIEAFLTTDGIRPEEVTRAVTGSIRSLPGRFETSGGVAGGLANNELYDRPDDYYDGIAQMYRALDANQLDAAARSAIDPDAFIWVIVGDAELVRPQLDALGLDVETVEAQ</sequence>
<dbReference type="Gene3D" id="3.30.830.10">
    <property type="entry name" value="Metalloenzyme, LuxS/M16 peptidase-like"/>
    <property type="match status" value="4"/>
</dbReference>
<dbReference type="Proteomes" id="UP000564378">
    <property type="component" value="Unassembled WGS sequence"/>
</dbReference>
<keyword evidence="3" id="KW-0378">Hydrolase</keyword>
<name>A0A842HUR1_9SPHN</name>
<keyword evidence="10" id="KW-1185">Reference proteome</keyword>
<dbReference type="SUPFAM" id="SSF63411">
    <property type="entry name" value="LuxS/MPP-like metallohydrolase"/>
    <property type="match status" value="4"/>
</dbReference>
<dbReference type="PANTHER" id="PTHR43690:SF17">
    <property type="entry name" value="PROTEIN YHJJ"/>
    <property type="match status" value="1"/>
</dbReference>
<dbReference type="Pfam" id="PF00675">
    <property type="entry name" value="Peptidase_M16"/>
    <property type="match status" value="2"/>
</dbReference>
<protein>
    <submittedName>
        <fullName evidence="9">Insulinase family protein</fullName>
    </submittedName>
</protein>
<feature type="chain" id="PRO_5032591247" evidence="6">
    <location>
        <begin position="22"/>
        <end position="959"/>
    </location>
</feature>
<dbReference type="InterPro" id="IPR050626">
    <property type="entry name" value="Peptidase_M16"/>
</dbReference>
<dbReference type="AlphaFoldDB" id="A0A842HUR1"/>
<evidence type="ECO:0000259" key="8">
    <source>
        <dbReference type="Pfam" id="PF05193"/>
    </source>
</evidence>
<dbReference type="GO" id="GO:0006508">
    <property type="term" value="P:proteolysis"/>
    <property type="evidence" value="ECO:0007669"/>
    <property type="project" value="UniProtKB-KW"/>
</dbReference>
<gene>
    <name evidence="9" type="ORF">H6P80_00675</name>
</gene>
<comment type="caution">
    <text evidence="9">The sequence shown here is derived from an EMBL/GenBank/DDBJ whole genome shotgun (WGS) entry which is preliminary data.</text>
</comment>
<keyword evidence="4" id="KW-0862">Zinc</keyword>
<feature type="domain" description="Peptidase M16 C-terminal" evidence="8">
    <location>
        <begin position="693"/>
        <end position="870"/>
    </location>
</feature>
<keyword evidence="2" id="KW-0645">Protease</keyword>
<feature type="domain" description="Peptidase M16 C-terminal" evidence="8">
    <location>
        <begin position="217"/>
        <end position="389"/>
    </location>
</feature>
<evidence type="ECO:0000256" key="2">
    <source>
        <dbReference type="ARBA" id="ARBA00022670"/>
    </source>
</evidence>
<feature type="domain" description="Peptidase M16 N-terminal" evidence="7">
    <location>
        <begin position="551"/>
        <end position="653"/>
    </location>
</feature>
<evidence type="ECO:0000256" key="1">
    <source>
        <dbReference type="ARBA" id="ARBA00007261"/>
    </source>
</evidence>
<evidence type="ECO:0000313" key="10">
    <source>
        <dbReference type="Proteomes" id="UP000564378"/>
    </source>
</evidence>
<dbReference type="InterPro" id="IPR011765">
    <property type="entry name" value="Pept_M16_N"/>
</dbReference>
<evidence type="ECO:0000313" key="9">
    <source>
        <dbReference type="EMBL" id="MBC2776121.1"/>
    </source>
</evidence>
<dbReference type="InterPro" id="IPR011249">
    <property type="entry name" value="Metalloenz_LuxS/M16"/>
</dbReference>
<dbReference type="GO" id="GO:0046872">
    <property type="term" value="F:metal ion binding"/>
    <property type="evidence" value="ECO:0007669"/>
    <property type="project" value="InterPro"/>
</dbReference>
<dbReference type="Pfam" id="PF05193">
    <property type="entry name" value="Peptidase_M16_C"/>
    <property type="match status" value="2"/>
</dbReference>
<dbReference type="GO" id="GO:0008237">
    <property type="term" value="F:metallopeptidase activity"/>
    <property type="evidence" value="ECO:0007669"/>
    <property type="project" value="UniProtKB-KW"/>
</dbReference>
<evidence type="ECO:0000256" key="4">
    <source>
        <dbReference type="ARBA" id="ARBA00022833"/>
    </source>
</evidence>